<accession>A0A1V4SF26</accession>
<gene>
    <name evidence="1" type="ORF">CLHUN_42890</name>
</gene>
<dbReference type="EMBL" id="MZGX01000063">
    <property type="protein sequence ID" value="OPX41841.1"/>
    <property type="molecule type" value="Genomic_DNA"/>
</dbReference>
<comment type="caution">
    <text evidence="1">The sequence shown here is derived from an EMBL/GenBank/DDBJ whole genome shotgun (WGS) entry which is preliminary data.</text>
</comment>
<evidence type="ECO:0000313" key="2">
    <source>
        <dbReference type="Proteomes" id="UP000191554"/>
    </source>
</evidence>
<name>A0A1V4SF26_RUMHU</name>
<protein>
    <submittedName>
        <fullName evidence="1">Uncharacterized protein</fullName>
    </submittedName>
</protein>
<organism evidence="1 2">
    <name type="scientific">Ruminiclostridium hungatei</name>
    <name type="common">Clostridium hungatei</name>
    <dbReference type="NCBI Taxonomy" id="48256"/>
    <lineage>
        <taxon>Bacteria</taxon>
        <taxon>Bacillati</taxon>
        <taxon>Bacillota</taxon>
        <taxon>Clostridia</taxon>
        <taxon>Eubacteriales</taxon>
        <taxon>Oscillospiraceae</taxon>
        <taxon>Ruminiclostridium</taxon>
    </lineage>
</organism>
<proteinExistence type="predicted"/>
<dbReference type="AlphaFoldDB" id="A0A1V4SF26"/>
<sequence length="55" mass="6388">MGRPRKTPGMSEGKQNIIRQLLQEYDIQSAEDIQRYCQVLCANLILPHGFWQLPC</sequence>
<evidence type="ECO:0000313" key="1">
    <source>
        <dbReference type="EMBL" id="OPX41841.1"/>
    </source>
</evidence>
<keyword evidence="2" id="KW-1185">Reference proteome</keyword>
<dbReference type="Proteomes" id="UP000191554">
    <property type="component" value="Unassembled WGS sequence"/>
</dbReference>
<reference evidence="1 2" key="1">
    <citation type="submission" date="2017-03" db="EMBL/GenBank/DDBJ databases">
        <title>Genome sequence of Clostridium hungatei DSM 14427.</title>
        <authorList>
            <person name="Poehlein A."/>
            <person name="Daniel R."/>
        </authorList>
    </citation>
    <scope>NUCLEOTIDE SEQUENCE [LARGE SCALE GENOMIC DNA]</scope>
    <source>
        <strain evidence="1 2">DSM 14427</strain>
    </source>
</reference>